<dbReference type="PROSITE" id="PS00716">
    <property type="entry name" value="SIGMA70_2"/>
    <property type="match status" value="1"/>
</dbReference>
<dbReference type="AlphaFoldDB" id="A0A2W4UJJ1"/>
<keyword evidence="4" id="KW-0238">DNA-binding</keyword>
<comment type="similarity">
    <text evidence="1">Belongs to the sigma-70 factor family.</text>
</comment>
<dbReference type="SUPFAM" id="SSF88946">
    <property type="entry name" value="Sigma2 domain of RNA polymerase sigma factors"/>
    <property type="match status" value="1"/>
</dbReference>
<dbReference type="Pfam" id="PF00140">
    <property type="entry name" value="Sigma70_r1_2"/>
    <property type="match status" value="1"/>
</dbReference>
<sequence length="319" mass="35939">MKNNSQSSNLVRSYLKNIGRIPLLTHEQEITLGKRVQQYMELEEIKSDLAETLGDAPTPVAWAGKTELSTEELKRTVAAGKSARAKMVESNLRLVVSIAKKYTGNSLDMMDLIQEGTIGLHRGVEKFDPSKGYRFSTYAYWWIRQAITRAIGNSSRVIRLPIHISDKLRKIRKSQRQLSQALGRPATVSEVAADMSLSVEKLREIQTQGRRPLSLDMKVGNEQSTDLGSLLEDEGILPEEYATHSLLKSDIQKLLQTLNEQQQKVIGMRFGLETGSKMTLNQIGESMDISRERVRQVERAALRKLRQRSAPLKEYATAS</sequence>
<dbReference type="InterPro" id="IPR000943">
    <property type="entry name" value="RNA_pol_sigma70"/>
</dbReference>
<dbReference type="PRINTS" id="PR00046">
    <property type="entry name" value="SIGMA70FCT"/>
</dbReference>
<keyword evidence="2" id="KW-0805">Transcription regulation</keyword>
<dbReference type="InterPro" id="IPR007624">
    <property type="entry name" value="RNA_pol_sigma70_r3"/>
</dbReference>
<dbReference type="InterPro" id="IPR014284">
    <property type="entry name" value="RNA_pol_sigma-70_dom"/>
</dbReference>
<dbReference type="GO" id="GO:0006352">
    <property type="term" value="P:DNA-templated transcription initiation"/>
    <property type="evidence" value="ECO:0007669"/>
    <property type="project" value="InterPro"/>
</dbReference>
<dbReference type="EMBL" id="QBMC01000045">
    <property type="protein sequence ID" value="PZO19380.1"/>
    <property type="molecule type" value="Genomic_DNA"/>
</dbReference>
<keyword evidence="3" id="KW-0731">Sigma factor</keyword>
<dbReference type="SUPFAM" id="SSF88659">
    <property type="entry name" value="Sigma3 and sigma4 domains of RNA polymerase sigma factors"/>
    <property type="match status" value="2"/>
</dbReference>
<dbReference type="NCBIfam" id="TIGR02937">
    <property type="entry name" value="sigma70-ECF"/>
    <property type="match status" value="1"/>
</dbReference>
<dbReference type="NCBIfam" id="TIGR02997">
    <property type="entry name" value="Sig70-cyanoRpoD"/>
    <property type="match status" value="1"/>
</dbReference>
<dbReference type="InterPro" id="IPR009042">
    <property type="entry name" value="RNA_pol_sigma70_r1_2"/>
</dbReference>
<dbReference type="Pfam" id="PF04545">
    <property type="entry name" value="Sigma70_r4"/>
    <property type="match status" value="1"/>
</dbReference>
<evidence type="ECO:0000256" key="2">
    <source>
        <dbReference type="ARBA" id="ARBA00023015"/>
    </source>
</evidence>
<reference evidence="7 8" key="2">
    <citation type="submission" date="2018-06" db="EMBL/GenBank/DDBJ databases">
        <title>Metagenomic assembly of (sub)arctic Cyanobacteria and their associated microbiome from non-axenic cultures.</title>
        <authorList>
            <person name="Baurain D."/>
        </authorList>
    </citation>
    <scope>NUCLEOTIDE SEQUENCE [LARGE SCALE GENOMIC DNA]</scope>
    <source>
        <strain evidence="7">ULC129bin1</strain>
    </source>
</reference>
<dbReference type="PANTHER" id="PTHR30603">
    <property type="entry name" value="RNA POLYMERASE SIGMA FACTOR RPO"/>
    <property type="match status" value="1"/>
</dbReference>
<dbReference type="GO" id="GO:0003677">
    <property type="term" value="F:DNA binding"/>
    <property type="evidence" value="ECO:0007669"/>
    <property type="project" value="UniProtKB-KW"/>
</dbReference>
<dbReference type="InterPro" id="IPR007630">
    <property type="entry name" value="RNA_pol_sigma70_r4"/>
</dbReference>
<dbReference type="InterPro" id="IPR007627">
    <property type="entry name" value="RNA_pol_sigma70_r2"/>
</dbReference>
<dbReference type="InterPro" id="IPR013325">
    <property type="entry name" value="RNA_pol_sigma_r2"/>
</dbReference>
<dbReference type="PANTHER" id="PTHR30603:SF60">
    <property type="entry name" value="RNA POLYMERASE SIGMA FACTOR RPOD"/>
    <property type="match status" value="1"/>
</dbReference>
<dbReference type="InterPro" id="IPR017848">
    <property type="entry name" value="RNA_pol_sigma_RpoD/SigA_cyanob"/>
</dbReference>
<dbReference type="Proteomes" id="UP000249354">
    <property type="component" value="Unassembled WGS sequence"/>
</dbReference>
<dbReference type="InterPro" id="IPR036388">
    <property type="entry name" value="WH-like_DNA-bd_sf"/>
</dbReference>
<name>A0A2W4UJJ1_9CYAN</name>
<evidence type="ECO:0000259" key="6">
    <source>
        <dbReference type="PROSITE" id="PS00716"/>
    </source>
</evidence>
<comment type="caution">
    <text evidence="7">The sequence shown here is derived from an EMBL/GenBank/DDBJ whole genome shotgun (WGS) entry which is preliminary data.</text>
</comment>
<evidence type="ECO:0000256" key="5">
    <source>
        <dbReference type="ARBA" id="ARBA00023163"/>
    </source>
</evidence>
<protein>
    <submittedName>
        <fullName evidence="7">RNA polymerase sigma factor, RpoD/SigA family</fullName>
    </submittedName>
</protein>
<evidence type="ECO:0000256" key="4">
    <source>
        <dbReference type="ARBA" id="ARBA00023125"/>
    </source>
</evidence>
<dbReference type="InterPro" id="IPR013324">
    <property type="entry name" value="RNA_pol_sigma_r3/r4-like"/>
</dbReference>
<dbReference type="Gene3D" id="1.10.10.10">
    <property type="entry name" value="Winged helix-like DNA-binding domain superfamily/Winged helix DNA-binding domain"/>
    <property type="match status" value="2"/>
</dbReference>
<dbReference type="InterPro" id="IPR050239">
    <property type="entry name" value="Sigma-70_RNA_pol_init_factors"/>
</dbReference>
<dbReference type="GO" id="GO:0016987">
    <property type="term" value="F:sigma factor activity"/>
    <property type="evidence" value="ECO:0007669"/>
    <property type="project" value="UniProtKB-KW"/>
</dbReference>
<keyword evidence="5" id="KW-0804">Transcription</keyword>
<dbReference type="CDD" id="cd06171">
    <property type="entry name" value="Sigma70_r4"/>
    <property type="match status" value="1"/>
</dbReference>
<dbReference type="Gene3D" id="1.10.601.10">
    <property type="entry name" value="RNA Polymerase Primary Sigma Factor"/>
    <property type="match status" value="2"/>
</dbReference>
<evidence type="ECO:0000313" key="8">
    <source>
        <dbReference type="Proteomes" id="UP000249354"/>
    </source>
</evidence>
<evidence type="ECO:0000313" key="7">
    <source>
        <dbReference type="EMBL" id="PZO19380.1"/>
    </source>
</evidence>
<reference evidence="8" key="1">
    <citation type="submission" date="2018-04" db="EMBL/GenBank/DDBJ databases">
        <authorList>
            <person name="Cornet L."/>
        </authorList>
    </citation>
    <scope>NUCLEOTIDE SEQUENCE [LARGE SCALE GENOMIC DNA]</scope>
</reference>
<accession>A0A2W4UJJ1</accession>
<proteinExistence type="inferred from homology"/>
<organism evidence="7 8">
    <name type="scientific">Leptolyngbya foveolarum</name>
    <dbReference type="NCBI Taxonomy" id="47253"/>
    <lineage>
        <taxon>Bacteria</taxon>
        <taxon>Bacillati</taxon>
        <taxon>Cyanobacteriota</taxon>
        <taxon>Cyanophyceae</taxon>
        <taxon>Leptolyngbyales</taxon>
        <taxon>Leptolyngbyaceae</taxon>
        <taxon>Leptolyngbya group</taxon>
        <taxon>Leptolyngbya</taxon>
    </lineage>
</organism>
<dbReference type="Pfam" id="PF04539">
    <property type="entry name" value="Sigma70_r3"/>
    <property type="match status" value="1"/>
</dbReference>
<evidence type="ECO:0000256" key="3">
    <source>
        <dbReference type="ARBA" id="ARBA00023082"/>
    </source>
</evidence>
<evidence type="ECO:0000256" key="1">
    <source>
        <dbReference type="ARBA" id="ARBA00007788"/>
    </source>
</evidence>
<feature type="domain" description="RNA polymerase sigma-70" evidence="6">
    <location>
        <begin position="279"/>
        <end position="305"/>
    </location>
</feature>
<gene>
    <name evidence="7" type="ORF">DCF25_08690</name>
</gene>
<dbReference type="Pfam" id="PF04542">
    <property type="entry name" value="Sigma70_r2"/>
    <property type="match status" value="1"/>
</dbReference>